<dbReference type="Proteomes" id="UP000015106">
    <property type="component" value="Chromosome 7"/>
</dbReference>
<name>A0A8R7V4U0_TRIUA</name>
<evidence type="ECO:0000313" key="2">
    <source>
        <dbReference type="Proteomes" id="UP000015106"/>
    </source>
</evidence>
<proteinExistence type="predicted"/>
<evidence type="ECO:0000313" key="1">
    <source>
        <dbReference type="EnsemblPlants" id="TuG1812G0700003054.01.T03"/>
    </source>
</evidence>
<keyword evidence="2" id="KW-1185">Reference proteome</keyword>
<dbReference type="AlphaFoldDB" id="A0A8R7V4U0"/>
<dbReference type="Gramene" id="TuG1812G0700003054.01.T03">
    <property type="protein sequence ID" value="TuG1812G0700003054.01.T03"/>
    <property type="gene ID" value="TuG1812G0700003054.01"/>
</dbReference>
<organism evidence="1 2">
    <name type="scientific">Triticum urartu</name>
    <name type="common">Red wild einkorn</name>
    <name type="synonym">Crithodium urartu</name>
    <dbReference type="NCBI Taxonomy" id="4572"/>
    <lineage>
        <taxon>Eukaryota</taxon>
        <taxon>Viridiplantae</taxon>
        <taxon>Streptophyta</taxon>
        <taxon>Embryophyta</taxon>
        <taxon>Tracheophyta</taxon>
        <taxon>Spermatophyta</taxon>
        <taxon>Magnoliopsida</taxon>
        <taxon>Liliopsida</taxon>
        <taxon>Poales</taxon>
        <taxon>Poaceae</taxon>
        <taxon>BOP clade</taxon>
        <taxon>Pooideae</taxon>
        <taxon>Triticodae</taxon>
        <taxon>Triticeae</taxon>
        <taxon>Triticinae</taxon>
        <taxon>Triticum</taxon>
    </lineage>
</organism>
<reference evidence="1" key="2">
    <citation type="submission" date="2018-03" db="EMBL/GenBank/DDBJ databases">
        <title>The Triticum urartu genome reveals the dynamic nature of wheat genome evolution.</title>
        <authorList>
            <person name="Ling H."/>
            <person name="Ma B."/>
            <person name="Shi X."/>
            <person name="Liu H."/>
            <person name="Dong L."/>
            <person name="Sun H."/>
            <person name="Cao Y."/>
            <person name="Gao Q."/>
            <person name="Zheng S."/>
            <person name="Li Y."/>
            <person name="Yu Y."/>
            <person name="Du H."/>
            <person name="Qi M."/>
            <person name="Li Y."/>
            <person name="Yu H."/>
            <person name="Cui Y."/>
            <person name="Wang N."/>
            <person name="Chen C."/>
            <person name="Wu H."/>
            <person name="Zhao Y."/>
            <person name="Zhang J."/>
            <person name="Li Y."/>
            <person name="Zhou W."/>
            <person name="Zhang B."/>
            <person name="Hu W."/>
            <person name="Eijk M."/>
            <person name="Tang J."/>
            <person name="Witsenboer H."/>
            <person name="Zhao S."/>
            <person name="Li Z."/>
            <person name="Zhang A."/>
            <person name="Wang D."/>
            <person name="Liang C."/>
        </authorList>
    </citation>
    <scope>NUCLEOTIDE SEQUENCE [LARGE SCALE GENOMIC DNA]</scope>
    <source>
        <strain evidence="1">cv. G1812</strain>
    </source>
</reference>
<reference evidence="1" key="3">
    <citation type="submission" date="2022-06" db="UniProtKB">
        <authorList>
            <consortium name="EnsemblPlants"/>
        </authorList>
    </citation>
    <scope>IDENTIFICATION</scope>
</reference>
<dbReference type="EnsemblPlants" id="TuG1812G0700003054.01.T03">
    <property type="protein sequence ID" value="TuG1812G0700003054.01.T03"/>
    <property type="gene ID" value="TuG1812G0700003054.01"/>
</dbReference>
<protein>
    <submittedName>
        <fullName evidence="1">Uncharacterized protein</fullName>
    </submittedName>
</protein>
<reference evidence="2" key="1">
    <citation type="journal article" date="2013" name="Nature">
        <title>Draft genome of the wheat A-genome progenitor Triticum urartu.</title>
        <authorList>
            <person name="Ling H.Q."/>
            <person name="Zhao S."/>
            <person name="Liu D."/>
            <person name="Wang J."/>
            <person name="Sun H."/>
            <person name="Zhang C."/>
            <person name="Fan H."/>
            <person name="Li D."/>
            <person name="Dong L."/>
            <person name="Tao Y."/>
            <person name="Gao C."/>
            <person name="Wu H."/>
            <person name="Li Y."/>
            <person name="Cui Y."/>
            <person name="Guo X."/>
            <person name="Zheng S."/>
            <person name="Wang B."/>
            <person name="Yu K."/>
            <person name="Liang Q."/>
            <person name="Yang W."/>
            <person name="Lou X."/>
            <person name="Chen J."/>
            <person name="Feng M."/>
            <person name="Jian J."/>
            <person name="Zhang X."/>
            <person name="Luo G."/>
            <person name="Jiang Y."/>
            <person name="Liu J."/>
            <person name="Wang Z."/>
            <person name="Sha Y."/>
            <person name="Zhang B."/>
            <person name="Wu H."/>
            <person name="Tang D."/>
            <person name="Shen Q."/>
            <person name="Xue P."/>
            <person name="Zou S."/>
            <person name="Wang X."/>
            <person name="Liu X."/>
            <person name="Wang F."/>
            <person name="Yang Y."/>
            <person name="An X."/>
            <person name="Dong Z."/>
            <person name="Zhang K."/>
            <person name="Zhang X."/>
            <person name="Luo M.C."/>
            <person name="Dvorak J."/>
            <person name="Tong Y."/>
            <person name="Wang J."/>
            <person name="Yang H."/>
            <person name="Li Z."/>
            <person name="Wang D."/>
            <person name="Zhang A."/>
            <person name="Wang J."/>
        </authorList>
    </citation>
    <scope>NUCLEOTIDE SEQUENCE</scope>
    <source>
        <strain evidence="2">cv. G1812</strain>
    </source>
</reference>
<sequence length="110" mass="11852">MSCPASIYPAMLIEYVVPPSLKVDVLAMVMGAAWAVAIDGRRCGRETAAARATVTVGRETSSALKTEAERFLCAGVCSGGMERSCSRRIAKGWRPPSSSHRLYVDLQFGR</sequence>
<accession>A0A8R7V4U0</accession>